<gene>
    <name evidence="1" type="ORF">PBIL07802_LOCUS22840</name>
</gene>
<proteinExistence type="predicted"/>
<protein>
    <submittedName>
        <fullName evidence="1">Uncharacterized protein</fullName>
    </submittedName>
</protein>
<accession>A0A7S3DK77</accession>
<dbReference type="AlphaFoldDB" id="A0A7S3DK77"/>
<evidence type="ECO:0000313" key="1">
    <source>
        <dbReference type="EMBL" id="CAE0260561.1"/>
    </source>
</evidence>
<organism evidence="1">
    <name type="scientific">Palpitomonas bilix</name>
    <dbReference type="NCBI Taxonomy" id="652834"/>
    <lineage>
        <taxon>Eukaryota</taxon>
        <taxon>Eukaryota incertae sedis</taxon>
    </lineage>
</organism>
<dbReference type="EMBL" id="HBIB01035157">
    <property type="protein sequence ID" value="CAE0260561.1"/>
    <property type="molecule type" value="Transcribed_RNA"/>
</dbReference>
<name>A0A7S3DK77_9EUKA</name>
<sequence length="304" mass="34710">MKVFAEHLDLPMYWTIDDDIRSFTEYTTWGAETNCTMGRALYFCQLVMLHETTNLGSAESTETELLEKFTDLLFDSYQKAKDGGNTNLSKFFRAAASKGDAVKRQMFVSLDLQARILELGDDDITEDFLNLTSSLRRVGQVALVHSSNATRYTSFENIVIDGNISHQMDHCMYQCILNNSAALSGIEYMPPEEFFEIPSPEKVAEYKANSRVNQKGAKRDELARAGYRHSDWRFGRQTLEEYNRASYGVIRFKASTCKFPSLVNQDVRHVYHGQEVRLEDKGLFPTSIITVKPIEEPDEVAEEE</sequence>
<reference evidence="1" key="1">
    <citation type="submission" date="2021-01" db="EMBL/GenBank/DDBJ databases">
        <authorList>
            <person name="Corre E."/>
            <person name="Pelletier E."/>
            <person name="Niang G."/>
            <person name="Scheremetjew M."/>
            <person name="Finn R."/>
            <person name="Kale V."/>
            <person name="Holt S."/>
            <person name="Cochrane G."/>
            <person name="Meng A."/>
            <person name="Brown T."/>
            <person name="Cohen L."/>
        </authorList>
    </citation>
    <scope>NUCLEOTIDE SEQUENCE</scope>
    <source>
        <strain evidence="1">NIES-2562</strain>
    </source>
</reference>